<dbReference type="SUPFAM" id="SSF56300">
    <property type="entry name" value="Metallo-dependent phosphatases"/>
    <property type="match status" value="1"/>
</dbReference>
<evidence type="ECO:0000256" key="1">
    <source>
        <dbReference type="ARBA" id="ARBA00022723"/>
    </source>
</evidence>
<evidence type="ECO:0000259" key="5">
    <source>
        <dbReference type="Pfam" id="PF00149"/>
    </source>
</evidence>
<dbReference type="STRING" id="337701.SAMN05444398_104269"/>
<comment type="similarity">
    <text evidence="4">Belongs to the cyclic nucleotide phosphodiesterase class-III family.</text>
</comment>
<gene>
    <name evidence="6" type="ORF">SAMN05444398_104269</name>
</gene>
<dbReference type="AlphaFoldDB" id="A0A1M7CK52"/>
<organism evidence="6 7">
    <name type="scientific">Roseovarius pacificus</name>
    <dbReference type="NCBI Taxonomy" id="337701"/>
    <lineage>
        <taxon>Bacteria</taxon>
        <taxon>Pseudomonadati</taxon>
        <taxon>Pseudomonadota</taxon>
        <taxon>Alphaproteobacteria</taxon>
        <taxon>Rhodobacterales</taxon>
        <taxon>Roseobacteraceae</taxon>
        <taxon>Roseovarius</taxon>
    </lineage>
</organism>
<dbReference type="InterPro" id="IPR004843">
    <property type="entry name" value="Calcineurin-like_PHP"/>
</dbReference>
<evidence type="ECO:0000313" key="6">
    <source>
        <dbReference type="EMBL" id="SHL67523.1"/>
    </source>
</evidence>
<dbReference type="RefSeq" id="WP_073034621.1">
    <property type="nucleotide sequence ID" value="NZ_BMLR01000004.1"/>
</dbReference>
<keyword evidence="2" id="KW-0378">Hydrolase</keyword>
<dbReference type="InterPro" id="IPR026575">
    <property type="entry name" value="GpdQ/CpdA-like"/>
</dbReference>
<accession>A0A1M7CK52</accession>
<keyword evidence="1" id="KW-0479">Metal-binding</keyword>
<dbReference type="GO" id="GO:0046872">
    <property type="term" value="F:metal ion binding"/>
    <property type="evidence" value="ECO:0007669"/>
    <property type="project" value="UniProtKB-KW"/>
</dbReference>
<keyword evidence="7" id="KW-1185">Reference proteome</keyword>
<dbReference type="Pfam" id="PF00149">
    <property type="entry name" value="Metallophos"/>
    <property type="match status" value="1"/>
</dbReference>
<dbReference type="CDD" id="cd07402">
    <property type="entry name" value="MPP_GpdQ"/>
    <property type="match status" value="1"/>
</dbReference>
<evidence type="ECO:0000256" key="2">
    <source>
        <dbReference type="ARBA" id="ARBA00022801"/>
    </source>
</evidence>
<dbReference type="Gene3D" id="3.60.21.10">
    <property type="match status" value="1"/>
</dbReference>
<feature type="domain" description="Calcineurin-like phosphoesterase" evidence="5">
    <location>
        <begin position="1"/>
        <end position="194"/>
    </location>
</feature>
<dbReference type="EMBL" id="FRBR01000004">
    <property type="protein sequence ID" value="SHL67523.1"/>
    <property type="molecule type" value="Genomic_DNA"/>
</dbReference>
<name>A0A1M7CK52_9RHOB</name>
<dbReference type="PANTHER" id="PTHR42988:SF2">
    <property type="entry name" value="CYCLIC NUCLEOTIDE PHOSPHODIESTERASE CBUA0032-RELATED"/>
    <property type="match status" value="1"/>
</dbReference>
<dbReference type="InterPro" id="IPR029052">
    <property type="entry name" value="Metallo-depent_PP-like"/>
</dbReference>
<dbReference type="Proteomes" id="UP000183974">
    <property type="component" value="Unassembled WGS sequence"/>
</dbReference>
<keyword evidence="3" id="KW-0408">Iron</keyword>
<evidence type="ECO:0000256" key="3">
    <source>
        <dbReference type="ARBA" id="ARBA00023004"/>
    </source>
</evidence>
<evidence type="ECO:0000313" key="7">
    <source>
        <dbReference type="Proteomes" id="UP000183974"/>
    </source>
</evidence>
<reference evidence="6 7" key="1">
    <citation type="submission" date="2016-11" db="EMBL/GenBank/DDBJ databases">
        <authorList>
            <person name="Jaros S."/>
            <person name="Januszkiewicz K."/>
            <person name="Wedrychowicz H."/>
        </authorList>
    </citation>
    <scope>NUCLEOTIDE SEQUENCE [LARGE SCALE GENOMIC DNA]</scope>
    <source>
        <strain evidence="6 7">DSM 29589</strain>
    </source>
</reference>
<proteinExistence type="inferred from homology"/>
<sequence length="284" mass="31424">MKFIHLTDTHVIGGGQTLFGANPARRLARAVDSINAEHGDADFVMLTGDMTHWGDAEAYRAFHAEIARLRVPLHLMVGNHDDTEALAKQFPELPRDRHGFVQYAFDAAQGRAICLDTKHPGSHAGSYCAARRDWLAAELAACDGPVLLFMHHPPFPVGIAGMDAIRMQDADPFHEVIAPHLPRIRHLFFGHLHRAVFGTWRGLSFSCMRGLNHQVALDLTAGPETIPGTLEAPAYGVVLLDAEQVVVHLHEFASAAPRFPLHAPQGHDTRRYQLEMTHRGFDDL</sequence>
<dbReference type="PANTHER" id="PTHR42988">
    <property type="entry name" value="PHOSPHOHYDROLASE"/>
    <property type="match status" value="1"/>
</dbReference>
<dbReference type="OrthoDB" id="651281at2"/>
<protein>
    <submittedName>
        <fullName evidence="6">Diethylphosphate phosphodiesterase</fullName>
    </submittedName>
</protein>
<dbReference type="GO" id="GO:0004112">
    <property type="term" value="F:cyclic-nucleotide phosphodiesterase activity"/>
    <property type="evidence" value="ECO:0007669"/>
    <property type="project" value="InterPro"/>
</dbReference>
<dbReference type="InterPro" id="IPR050884">
    <property type="entry name" value="CNP_phosphodiesterase-III"/>
</dbReference>
<evidence type="ECO:0000256" key="4">
    <source>
        <dbReference type="ARBA" id="ARBA00025742"/>
    </source>
</evidence>